<organism evidence="1 2">
    <name type="scientific">Leptospira harrisiae</name>
    <dbReference type="NCBI Taxonomy" id="2023189"/>
    <lineage>
        <taxon>Bacteria</taxon>
        <taxon>Pseudomonadati</taxon>
        <taxon>Spirochaetota</taxon>
        <taxon>Spirochaetia</taxon>
        <taxon>Leptospirales</taxon>
        <taxon>Leptospiraceae</taxon>
        <taxon>Leptospira</taxon>
    </lineage>
</organism>
<comment type="caution">
    <text evidence="1">The sequence shown here is derived from an EMBL/GenBank/DDBJ whole genome shotgun (WGS) entry which is preliminary data.</text>
</comment>
<dbReference type="OrthoDB" id="345901at2"/>
<reference evidence="1 2" key="1">
    <citation type="submission" date="2017-07" db="EMBL/GenBank/DDBJ databases">
        <title>Leptospira spp. isolated from tropical soils.</title>
        <authorList>
            <person name="Thibeaux R."/>
            <person name="Iraola G."/>
            <person name="Ferres I."/>
            <person name="Bierque E."/>
            <person name="Girault D."/>
            <person name="Soupe-Gilbert M.-E."/>
            <person name="Picardeau M."/>
            <person name="Goarant C."/>
        </authorList>
    </citation>
    <scope>NUCLEOTIDE SEQUENCE [LARGE SCALE GENOMIC DNA]</scope>
    <source>
        <strain evidence="1 2">FH2-B-A1</strain>
    </source>
</reference>
<keyword evidence="2" id="KW-1185">Reference proteome</keyword>
<gene>
    <name evidence="1" type="ORF">CH364_12620</name>
</gene>
<proteinExistence type="predicted"/>
<accession>A0A2N0AIN8</accession>
<dbReference type="EMBL" id="NPDX01000003">
    <property type="protein sequence ID" value="PJZ84172.1"/>
    <property type="molecule type" value="Genomic_DNA"/>
</dbReference>
<name>A0A2N0AIN8_9LEPT</name>
<sequence length="95" mass="10555">MLARIFYILIVSVLVFGKSQAWTSIAEFTESGEIFTSENSFEEQPPGEEEGLLYVTALTVSISIIRIHSFLTATLLAPNIVSIKFPDRRGSPNFT</sequence>
<evidence type="ECO:0000313" key="2">
    <source>
        <dbReference type="Proteomes" id="UP000232145"/>
    </source>
</evidence>
<evidence type="ECO:0000313" key="1">
    <source>
        <dbReference type="EMBL" id="PJZ84172.1"/>
    </source>
</evidence>
<dbReference type="RefSeq" id="WP_100744555.1">
    <property type="nucleotide sequence ID" value="NZ_NPDW01000002.1"/>
</dbReference>
<protein>
    <submittedName>
        <fullName evidence="1">Uncharacterized protein</fullName>
    </submittedName>
</protein>
<dbReference type="AlphaFoldDB" id="A0A2N0AIN8"/>
<dbReference type="Proteomes" id="UP000232145">
    <property type="component" value="Unassembled WGS sequence"/>
</dbReference>